<protein>
    <submittedName>
        <fullName evidence="6">RNA-binding protein 5-A</fullName>
    </submittedName>
</protein>
<dbReference type="OrthoDB" id="4822at2759"/>
<evidence type="ECO:0000256" key="4">
    <source>
        <dbReference type="SAM" id="MobiDB-lite"/>
    </source>
</evidence>
<keyword evidence="3" id="KW-0539">Nucleus</keyword>
<dbReference type="PANTHER" id="PTHR13948">
    <property type="entry name" value="RNA-BINDING PROTEIN"/>
    <property type="match status" value="1"/>
</dbReference>
<evidence type="ECO:0000313" key="6">
    <source>
        <dbReference type="EMBL" id="KAF7838294.1"/>
    </source>
</evidence>
<evidence type="ECO:0000256" key="1">
    <source>
        <dbReference type="ARBA" id="ARBA00004123"/>
    </source>
</evidence>
<dbReference type="Pfam" id="PF01585">
    <property type="entry name" value="G-patch"/>
    <property type="match status" value="1"/>
</dbReference>
<feature type="domain" description="G-patch" evidence="5">
    <location>
        <begin position="448"/>
        <end position="479"/>
    </location>
</feature>
<proteinExistence type="predicted"/>
<dbReference type="GO" id="GO:0005634">
    <property type="term" value="C:nucleus"/>
    <property type="evidence" value="ECO:0007669"/>
    <property type="project" value="UniProtKB-SubCell"/>
</dbReference>
<dbReference type="Proteomes" id="UP000634136">
    <property type="component" value="Unassembled WGS sequence"/>
</dbReference>
<dbReference type="GO" id="GO:0000398">
    <property type="term" value="P:mRNA splicing, via spliceosome"/>
    <property type="evidence" value="ECO:0007669"/>
    <property type="project" value="TreeGrafter"/>
</dbReference>
<reference evidence="6" key="1">
    <citation type="submission" date="2020-09" db="EMBL/GenBank/DDBJ databases">
        <title>Genome-Enabled Discovery of Anthraquinone Biosynthesis in Senna tora.</title>
        <authorList>
            <person name="Kang S.-H."/>
            <person name="Pandey R.P."/>
            <person name="Lee C.-M."/>
            <person name="Sim J.-S."/>
            <person name="Jeong J.-T."/>
            <person name="Choi B.-S."/>
            <person name="Jung M."/>
            <person name="Ginzburg D."/>
            <person name="Zhao K."/>
            <person name="Won S.Y."/>
            <person name="Oh T.-J."/>
            <person name="Yu Y."/>
            <person name="Kim N.-H."/>
            <person name="Lee O.R."/>
            <person name="Lee T.-H."/>
            <person name="Bashyal P."/>
            <person name="Kim T.-S."/>
            <person name="Lee W.-H."/>
            <person name="Kawkins C."/>
            <person name="Kim C.-K."/>
            <person name="Kim J.S."/>
            <person name="Ahn B.O."/>
            <person name="Rhee S.Y."/>
            <person name="Sohng J.K."/>
        </authorList>
    </citation>
    <scope>NUCLEOTIDE SEQUENCE</scope>
    <source>
        <tissue evidence="6">Leaf</tissue>
    </source>
</reference>
<sequence length="616" mass="67815">MESDPENLQNNSDSIFVWDESSQLYFHASSGFYHDPNAGWYYSTRDGLYYKFEDGNYVLLGSDKVNDREEEYLCKETASEDPTLPGGSGQQKNSNDNEKYSSFIESTSEVHQQMGTIANEVAVGPAVARDKEYCKVPLNPMDCMSNPTCEKPPPPPSEWLEDTLIDLYLSGYNNPAACATDTLTVPLETDDGTKLAADDTFNCATYELEEGEWIPEDDFGIADTVVDEGFSDEEKWRAQYGQVIDSGKELVSEFPVVDLWEWEIVIGSRKDEKDKSARLVGRLVKRSTKHHPSIASGGGKFRSAPICEAHLDLVRVKTGQIYKLRNPSASYLASLSTYDSANPTKDWDFAPLSDWKVTHISKPSESAASASDGVCTEKDLLTFPNHLAASKQSCRYRDRAAERRMLHGVFSVGPGQKNSVGSDDDDTSPGDSSPQEAAAEALEMSFGEGSYARKILKGMGWKEGERLGSTSKGLLEPIQPVGNIGNAGGMDNYPAPLLFSESRRRQDGGPAKEVDQEMLPTGVLALLEAIAVAVTTTTIVMPECRRVYVVSLTTLNEERRRLPCQTPHRKEMLHLFSHPPWSSSVAVRISVSGSPYPSRLIYLATQPPASKIHIAG</sequence>
<dbReference type="InterPro" id="IPR041591">
    <property type="entry name" value="OCRE"/>
</dbReference>
<feature type="region of interest" description="Disordered" evidence="4">
    <location>
        <begin position="75"/>
        <end position="98"/>
    </location>
</feature>
<evidence type="ECO:0000313" key="7">
    <source>
        <dbReference type="Proteomes" id="UP000634136"/>
    </source>
</evidence>
<gene>
    <name evidence="6" type="ORF">G2W53_006776</name>
</gene>
<dbReference type="GO" id="GO:0003723">
    <property type="term" value="F:RNA binding"/>
    <property type="evidence" value="ECO:0007669"/>
    <property type="project" value="UniProtKB-KW"/>
</dbReference>
<evidence type="ECO:0000256" key="3">
    <source>
        <dbReference type="ARBA" id="ARBA00023242"/>
    </source>
</evidence>
<evidence type="ECO:0000259" key="5">
    <source>
        <dbReference type="PROSITE" id="PS50174"/>
    </source>
</evidence>
<dbReference type="Pfam" id="PF17780">
    <property type="entry name" value="OCRE"/>
    <property type="match status" value="1"/>
</dbReference>
<dbReference type="PROSITE" id="PS50174">
    <property type="entry name" value="G_PATCH"/>
    <property type="match status" value="1"/>
</dbReference>
<keyword evidence="7" id="KW-1185">Reference proteome</keyword>
<dbReference type="CDD" id="cd16074">
    <property type="entry name" value="OCRE"/>
    <property type="match status" value="1"/>
</dbReference>
<feature type="region of interest" description="Disordered" evidence="4">
    <location>
        <begin position="409"/>
        <end position="441"/>
    </location>
</feature>
<dbReference type="EMBL" id="JAAIUW010000003">
    <property type="protein sequence ID" value="KAF7838294.1"/>
    <property type="molecule type" value="Genomic_DNA"/>
</dbReference>
<name>A0A834X5P7_9FABA</name>
<accession>A0A834X5P7</accession>
<comment type="caution">
    <text evidence="6">The sequence shown here is derived from an EMBL/GenBank/DDBJ whole genome shotgun (WGS) entry which is preliminary data.</text>
</comment>
<evidence type="ECO:0000256" key="2">
    <source>
        <dbReference type="ARBA" id="ARBA00022884"/>
    </source>
</evidence>
<comment type="subcellular location">
    <subcellularLocation>
        <location evidence="1">Nucleus</location>
    </subcellularLocation>
</comment>
<dbReference type="PANTHER" id="PTHR13948:SF38">
    <property type="entry name" value="D111_G-PATCH DOMAIN-CONTAINING PROTEIN"/>
    <property type="match status" value="1"/>
</dbReference>
<dbReference type="AlphaFoldDB" id="A0A834X5P7"/>
<keyword evidence="2" id="KW-0694">RNA-binding</keyword>
<dbReference type="InterPro" id="IPR000467">
    <property type="entry name" value="G_patch_dom"/>
</dbReference>
<organism evidence="6 7">
    <name type="scientific">Senna tora</name>
    <dbReference type="NCBI Taxonomy" id="362788"/>
    <lineage>
        <taxon>Eukaryota</taxon>
        <taxon>Viridiplantae</taxon>
        <taxon>Streptophyta</taxon>
        <taxon>Embryophyta</taxon>
        <taxon>Tracheophyta</taxon>
        <taxon>Spermatophyta</taxon>
        <taxon>Magnoliopsida</taxon>
        <taxon>eudicotyledons</taxon>
        <taxon>Gunneridae</taxon>
        <taxon>Pentapetalae</taxon>
        <taxon>rosids</taxon>
        <taxon>fabids</taxon>
        <taxon>Fabales</taxon>
        <taxon>Fabaceae</taxon>
        <taxon>Caesalpinioideae</taxon>
        <taxon>Cassia clade</taxon>
        <taxon>Senna</taxon>
    </lineage>
</organism>